<comment type="caution">
    <text evidence="2">The sequence shown here is derived from an EMBL/GenBank/DDBJ whole genome shotgun (WGS) entry which is preliminary data.</text>
</comment>
<dbReference type="EMBL" id="LXQA010233999">
    <property type="protein sequence ID" value="MCI36454.1"/>
    <property type="molecule type" value="Genomic_DNA"/>
</dbReference>
<evidence type="ECO:0000313" key="2">
    <source>
        <dbReference type="EMBL" id="MCI36454.1"/>
    </source>
</evidence>
<proteinExistence type="predicted"/>
<keyword evidence="3" id="KW-1185">Reference proteome</keyword>
<evidence type="ECO:0000256" key="1">
    <source>
        <dbReference type="SAM" id="MobiDB-lite"/>
    </source>
</evidence>
<reference evidence="2 3" key="1">
    <citation type="journal article" date="2018" name="Front. Plant Sci.">
        <title>Red Clover (Trifolium pratense) and Zigzag Clover (T. medium) - A Picture of Genomic Similarities and Differences.</title>
        <authorList>
            <person name="Dluhosova J."/>
            <person name="Istvanek J."/>
            <person name="Nedelnik J."/>
            <person name="Repkova J."/>
        </authorList>
    </citation>
    <scope>NUCLEOTIDE SEQUENCE [LARGE SCALE GENOMIC DNA]</scope>
    <source>
        <strain evidence="3">cv. 10/8</strain>
        <tissue evidence="2">Leaf</tissue>
    </source>
</reference>
<dbReference type="Proteomes" id="UP000265520">
    <property type="component" value="Unassembled WGS sequence"/>
</dbReference>
<feature type="region of interest" description="Disordered" evidence="1">
    <location>
        <begin position="1"/>
        <end position="48"/>
    </location>
</feature>
<feature type="compositionally biased region" description="Low complexity" evidence="1">
    <location>
        <begin position="35"/>
        <end position="48"/>
    </location>
</feature>
<sequence>MYGIVGPINRGQLSPCSPSELSFTERPPPETFAVSSRPASSPDPSARSARLSENALIMIFLK</sequence>
<accession>A0A392RK91</accession>
<feature type="compositionally biased region" description="Polar residues" evidence="1">
    <location>
        <begin position="11"/>
        <end position="22"/>
    </location>
</feature>
<dbReference type="AlphaFoldDB" id="A0A392RK91"/>
<name>A0A392RK91_9FABA</name>
<evidence type="ECO:0000313" key="3">
    <source>
        <dbReference type="Proteomes" id="UP000265520"/>
    </source>
</evidence>
<feature type="non-terminal residue" evidence="2">
    <location>
        <position position="62"/>
    </location>
</feature>
<organism evidence="2 3">
    <name type="scientific">Trifolium medium</name>
    <dbReference type="NCBI Taxonomy" id="97028"/>
    <lineage>
        <taxon>Eukaryota</taxon>
        <taxon>Viridiplantae</taxon>
        <taxon>Streptophyta</taxon>
        <taxon>Embryophyta</taxon>
        <taxon>Tracheophyta</taxon>
        <taxon>Spermatophyta</taxon>
        <taxon>Magnoliopsida</taxon>
        <taxon>eudicotyledons</taxon>
        <taxon>Gunneridae</taxon>
        <taxon>Pentapetalae</taxon>
        <taxon>rosids</taxon>
        <taxon>fabids</taxon>
        <taxon>Fabales</taxon>
        <taxon>Fabaceae</taxon>
        <taxon>Papilionoideae</taxon>
        <taxon>50 kb inversion clade</taxon>
        <taxon>NPAAA clade</taxon>
        <taxon>Hologalegina</taxon>
        <taxon>IRL clade</taxon>
        <taxon>Trifolieae</taxon>
        <taxon>Trifolium</taxon>
    </lineage>
</organism>
<protein>
    <submittedName>
        <fullName evidence="2">Uncharacterized protein</fullName>
    </submittedName>
</protein>